<dbReference type="PRINTS" id="PR00315">
    <property type="entry name" value="ELONGATNFCT"/>
</dbReference>
<dbReference type="Pfam" id="PF00009">
    <property type="entry name" value="GTP_EFTU"/>
    <property type="match status" value="1"/>
</dbReference>
<keyword evidence="5 7" id="KW-0648">Protein biosynthesis</keyword>
<dbReference type="HAMAP" id="MF_00072">
    <property type="entry name" value="Rel_fac_3"/>
    <property type="match status" value="1"/>
</dbReference>
<comment type="similarity">
    <text evidence="2 7">Belongs to the TRAFAC class translation factor GTPase superfamily. Classic translation factor GTPase family. PrfC subfamily.</text>
</comment>
<dbReference type="InterPro" id="IPR027417">
    <property type="entry name" value="P-loop_NTPase"/>
</dbReference>
<keyword evidence="11" id="KW-1185">Reference proteome</keyword>
<dbReference type="OrthoDB" id="9801472at2"/>
<feature type="compositionally biased region" description="Basic and acidic residues" evidence="8">
    <location>
        <begin position="189"/>
        <end position="219"/>
    </location>
</feature>
<name>A0A426UYA1_9ACTN</name>
<dbReference type="Gene3D" id="2.40.30.10">
    <property type="entry name" value="Translation factors"/>
    <property type="match status" value="1"/>
</dbReference>
<sequence>MSSHISAEAARRRTFAVISHPDAGKSTITEALALHGRAISAAGAVHGKGDRKGVVSDWMSMEQDRGISITSAALQFEYRGCVVNLLDTPGHADFSEDTYRVLTAVDAAVMLLDAAKGLEPQTLKLFEVCRARRIPVITFINKWDRPAKDALELIEEIETRIGIKPTPVTWPVGVGGEFRGVIERIGFGERSERDGRRSGERSEPDGRRSGEWKEGRREAGPQVPGMVRYERSPGGQQSAIAEVLGEDEALERFGPDYERAREESELLSEVDADFDQKTFESGQTTPTLFGAALVHFGVGQLLDLLVDIAPSPFPREDAKGEPRDLESGFSGFVFKSQANMNASHRDQLAFIRVCSGRFERGMQVTQAQGGRTMSTKYAQTLFGSARDTVDEAWPGDIVGLVNATGLSVGDTIYAGKAVEYPPLPAFAPEHFGALQMHDTSKAKRFRRGIAQLDAEGVVQVLYSERRGDATPVLAAVGPLQFEVTTARLQAEFDVPATIDHLPYQLARLTDAEGAARLRTAPGVEVFSRPRDGAFLVALPNKYRIQTIENDYPGIVLEPLLAGGQG</sequence>
<comment type="caution">
    <text evidence="10">The sequence shown here is derived from an EMBL/GenBank/DDBJ whole genome shotgun (WGS) entry which is preliminary data.</text>
</comment>
<dbReference type="GO" id="GO:0016150">
    <property type="term" value="F:translation release factor activity, codon nonspecific"/>
    <property type="evidence" value="ECO:0007669"/>
    <property type="project" value="TreeGrafter"/>
</dbReference>
<comment type="function">
    <text evidence="7">Increases the formation of ribosomal termination complexes and stimulates activities of RF-1 and RF-2. It binds guanine nucleotides and has strong preference for UGA stop codons. It may interact directly with the ribosome. The stimulation of RF-1 and RF-2 is significantly reduced by GTP and GDP, but not by GMP.</text>
</comment>
<dbReference type="InterPro" id="IPR035647">
    <property type="entry name" value="EFG_III/V"/>
</dbReference>
<keyword evidence="3 7" id="KW-0963">Cytoplasm</keyword>
<dbReference type="InterPro" id="IPR032090">
    <property type="entry name" value="RF3_C"/>
</dbReference>
<evidence type="ECO:0000256" key="8">
    <source>
        <dbReference type="SAM" id="MobiDB-lite"/>
    </source>
</evidence>
<protein>
    <recommendedName>
        <fullName evidence="7">Peptide chain release factor 3</fullName>
        <shortName evidence="7">RF-3</shortName>
    </recommendedName>
</protein>
<evidence type="ECO:0000256" key="1">
    <source>
        <dbReference type="ARBA" id="ARBA00004496"/>
    </source>
</evidence>
<feature type="domain" description="Tr-type G" evidence="9">
    <location>
        <begin position="10"/>
        <end position="313"/>
    </location>
</feature>
<dbReference type="Pfam" id="PF16658">
    <property type="entry name" value="RF3_C"/>
    <property type="match status" value="1"/>
</dbReference>
<proteinExistence type="inferred from homology"/>
<comment type="subcellular location">
    <subcellularLocation>
        <location evidence="1 7">Cytoplasm</location>
    </subcellularLocation>
</comment>
<dbReference type="GO" id="GO:0003924">
    <property type="term" value="F:GTPase activity"/>
    <property type="evidence" value="ECO:0007669"/>
    <property type="project" value="InterPro"/>
</dbReference>
<dbReference type="InterPro" id="IPR038467">
    <property type="entry name" value="RF3_dom_3_sf"/>
</dbReference>
<keyword evidence="4 7" id="KW-0547">Nucleotide-binding</keyword>
<evidence type="ECO:0000256" key="7">
    <source>
        <dbReference type="HAMAP-Rule" id="MF_00072"/>
    </source>
</evidence>
<dbReference type="PANTHER" id="PTHR43556">
    <property type="entry name" value="PEPTIDE CHAIN RELEASE FACTOR RF3"/>
    <property type="match status" value="1"/>
</dbReference>
<dbReference type="SUPFAM" id="SSF52540">
    <property type="entry name" value="P-loop containing nucleoside triphosphate hydrolases"/>
    <property type="match status" value="1"/>
</dbReference>
<dbReference type="SUPFAM" id="SSF54980">
    <property type="entry name" value="EF-G C-terminal domain-like"/>
    <property type="match status" value="1"/>
</dbReference>
<dbReference type="Gene3D" id="3.40.50.300">
    <property type="entry name" value="P-loop containing nucleotide triphosphate hydrolases"/>
    <property type="match status" value="1"/>
</dbReference>
<feature type="region of interest" description="Disordered" evidence="8">
    <location>
        <begin position="189"/>
        <end position="235"/>
    </location>
</feature>
<dbReference type="InterPro" id="IPR005225">
    <property type="entry name" value="Small_GTP-bd"/>
</dbReference>
<evidence type="ECO:0000256" key="6">
    <source>
        <dbReference type="ARBA" id="ARBA00023134"/>
    </source>
</evidence>
<evidence type="ECO:0000256" key="3">
    <source>
        <dbReference type="ARBA" id="ARBA00022490"/>
    </source>
</evidence>
<evidence type="ECO:0000256" key="5">
    <source>
        <dbReference type="ARBA" id="ARBA00022917"/>
    </source>
</evidence>
<dbReference type="NCBIfam" id="TIGR00231">
    <property type="entry name" value="small_GTP"/>
    <property type="match status" value="1"/>
</dbReference>
<evidence type="ECO:0000259" key="9">
    <source>
        <dbReference type="PROSITE" id="PS51722"/>
    </source>
</evidence>
<evidence type="ECO:0000256" key="4">
    <source>
        <dbReference type="ARBA" id="ARBA00022741"/>
    </source>
</evidence>
<dbReference type="PANTHER" id="PTHR43556:SF2">
    <property type="entry name" value="PEPTIDE CHAIN RELEASE FACTOR RF3"/>
    <property type="match status" value="1"/>
</dbReference>
<accession>A0A426UYA1</accession>
<dbReference type="InterPro" id="IPR031157">
    <property type="entry name" value="G_TR_CS"/>
</dbReference>
<dbReference type="SUPFAM" id="SSF50447">
    <property type="entry name" value="Translation proteins"/>
    <property type="match status" value="1"/>
</dbReference>
<dbReference type="GO" id="GO:0016149">
    <property type="term" value="F:translation release factor activity, codon specific"/>
    <property type="evidence" value="ECO:0007669"/>
    <property type="project" value="UniProtKB-UniRule"/>
</dbReference>
<dbReference type="Proteomes" id="UP000277256">
    <property type="component" value="Unassembled WGS sequence"/>
</dbReference>
<dbReference type="AlphaFoldDB" id="A0A426UYA1"/>
<keyword evidence="6 7" id="KW-0342">GTP-binding</keyword>
<dbReference type="InterPro" id="IPR009000">
    <property type="entry name" value="Transl_B-barrel_sf"/>
</dbReference>
<dbReference type="GO" id="GO:0005525">
    <property type="term" value="F:GTP binding"/>
    <property type="evidence" value="ECO:0007669"/>
    <property type="project" value="UniProtKB-UniRule"/>
</dbReference>
<dbReference type="InterPro" id="IPR004548">
    <property type="entry name" value="PrfC"/>
</dbReference>
<dbReference type="InterPro" id="IPR000795">
    <property type="entry name" value="T_Tr_GTP-bd_dom"/>
</dbReference>
<reference evidence="10 11" key="1">
    <citation type="submission" date="2018-12" db="EMBL/GenBank/DDBJ databases">
        <title>Glycomyces sp. YIM 121974 draft genome.</title>
        <authorList>
            <person name="Li Q."/>
        </authorList>
    </citation>
    <scope>NUCLEOTIDE SEQUENCE [LARGE SCALE GENOMIC DNA]</scope>
    <source>
        <strain evidence="10 11">YIM 121974</strain>
    </source>
</reference>
<dbReference type="PROSITE" id="PS51722">
    <property type="entry name" value="G_TR_2"/>
    <property type="match status" value="1"/>
</dbReference>
<dbReference type="Pfam" id="PF22042">
    <property type="entry name" value="EF-G_D2"/>
    <property type="match status" value="1"/>
</dbReference>
<dbReference type="GO" id="GO:0005829">
    <property type="term" value="C:cytosol"/>
    <property type="evidence" value="ECO:0007669"/>
    <property type="project" value="TreeGrafter"/>
</dbReference>
<feature type="binding site" evidence="7">
    <location>
        <begin position="87"/>
        <end position="91"/>
    </location>
    <ligand>
        <name>GTP</name>
        <dbReference type="ChEBI" id="CHEBI:37565"/>
    </ligand>
</feature>
<evidence type="ECO:0000256" key="2">
    <source>
        <dbReference type="ARBA" id="ARBA00009978"/>
    </source>
</evidence>
<dbReference type="GO" id="GO:0006449">
    <property type="term" value="P:regulation of translational termination"/>
    <property type="evidence" value="ECO:0007669"/>
    <property type="project" value="UniProtKB-UniRule"/>
</dbReference>
<dbReference type="InterPro" id="IPR053905">
    <property type="entry name" value="EF-G-like_DII"/>
</dbReference>
<dbReference type="Gene3D" id="3.30.70.3280">
    <property type="entry name" value="Peptide chain release factor 3, domain III"/>
    <property type="match status" value="1"/>
</dbReference>
<comment type="caution">
    <text evidence="7">Lacks conserved residue(s) required for the propagation of feature annotation.</text>
</comment>
<organism evidence="10 11">
    <name type="scientific">Glycomyces terrestris</name>
    <dbReference type="NCBI Taxonomy" id="2493553"/>
    <lineage>
        <taxon>Bacteria</taxon>
        <taxon>Bacillati</taxon>
        <taxon>Actinomycetota</taxon>
        <taxon>Actinomycetes</taxon>
        <taxon>Glycomycetales</taxon>
        <taxon>Glycomycetaceae</taxon>
        <taxon>Glycomyces</taxon>
    </lineage>
</organism>
<gene>
    <name evidence="7" type="primary">prfC</name>
    <name evidence="10" type="ORF">EIW28_12655</name>
</gene>
<dbReference type="RefSeq" id="WP_125248057.1">
    <property type="nucleotide sequence ID" value="NZ_RSEB01000003.1"/>
</dbReference>
<dbReference type="PROSITE" id="PS00301">
    <property type="entry name" value="G_TR_1"/>
    <property type="match status" value="1"/>
</dbReference>
<dbReference type="EMBL" id="RSEB01000003">
    <property type="protein sequence ID" value="RRR99546.1"/>
    <property type="molecule type" value="Genomic_DNA"/>
</dbReference>
<evidence type="ECO:0000313" key="11">
    <source>
        <dbReference type="Proteomes" id="UP000277256"/>
    </source>
</evidence>
<evidence type="ECO:0000313" key="10">
    <source>
        <dbReference type="EMBL" id="RRR99546.1"/>
    </source>
</evidence>